<reference evidence="2" key="1">
    <citation type="submission" date="2016-10" db="EMBL/GenBank/DDBJ databases">
        <title>Sequence of Gallionella enrichment culture.</title>
        <authorList>
            <person name="Poehlein A."/>
            <person name="Muehling M."/>
            <person name="Daniel R."/>
        </authorList>
    </citation>
    <scope>NUCLEOTIDE SEQUENCE</scope>
</reference>
<dbReference type="CDD" id="cd20716">
    <property type="entry name" value="cyt_P460_fam"/>
    <property type="match status" value="1"/>
</dbReference>
<evidence type="ECO:0000259" key="1">
    <source>
        <dbReference type="Pfam" id="PF16694"/>
    </source>
</evidence>
<protein>
    <recommendedName>
        <fullName evidence="1">Cytochrome P460 domain-containing protein</fullName>
    </recommendedName>
</protein>
<accession>A0A1J5Q424</accession>
<dbReference type="InterPro" id="IPR038142">
    <property type="entry name" value="Cytochrome_P460_sp"/>
</dbReference>
<dbReference type="AlphaFoldDB" id="A0A1J5Q424"/>
<dbReference type="Gene3D" id="3.50.70.20">
    <property type="entry name" value="Cytochrome P460"/>
    <property type="match status" value="1"/>
</dbReference>
<dbReference type="InterPro" id="IPR032033">
    <property type="entry name" value="Cytochrome_P460"/>
</dbReference>
<dbReference type="Pfam" id="PF16694">
    <property type="entry name" value="Cytochrome_P460"/>
    <property type="match status" value="1"/>
</dbReference>
<gene>
    <name evidence="2" type="ORF">GALL_436830</name>
</gene>
<evidence type="ECO:0000313" key="2">
    <source>
        <dbReference type="EMBL" id="OIQ74660.1"/>
    </source>
</evidence>
<sequence length="195" mass="21457">MRKLFLSSIATIILAVPTLSSAAQAPTSTALWQDIQSLEKSHAIMVDSQPDQLGSRTVDAYTTDLANATENDAVRKAGSIEKVKRYPNGALVVKENYDAQKKLTGVTAMLKLDGYDKADRDWVMAAYKPDGQVVAYGKVQACIACHAMVTQQDFVFAPPPEQLLPVSVWKAFFPKQQMSAQYVKLLDQHPEVIVK</sequence>
<organism evidence="2">
    <name type="scientific">mine drainage metagenome</name>
    <dbReference type="NCBI Taxonomy" id="410659"/>
    <lineage>
        <taxon>unclassified sequences</taxon>
        <taxon>metagenomes</taxon>
        <taxon>ecological metagenomes</taxon>
    </lineage>
</organism>
<feature type="domain" description="Cytochrome P460" evidence="1">
    <location>
        <begin position="65"/>
        <end position="156"/>
    </location>
</feature>
<dbReference type="EMBL" id="MLJW01002427">
    <property type="protein sequence ID" value="OIQ74660.1"/>
    <property type="molecule type" value="Genomic_DNA"/>
</dbReference>
<name>A0A1J5Q424_9ZZZZ</name>
<proteinExistence type="predicted"/>
<comment type="caution">
    <text evidence="2">The sequence shown here is derived from an EMBL/GenBank/DDBJ whole genome shotgun (WGS) entry which is preliminary data.</text>
</comment>